<evidence type="ECO:0000259" key="11">
    <source>
        <dbReference type="PROSITE" id="PS50234"/>
    </source>
</evidence>
<feature type="region of interest" description="Disordered" evidence="10">
    <location>
        <begin position="4464"/>
        <end position="5011"/>
    </location>
</feature>
<comment type="subcellular location">
    <subcellularLocation>
        <location evidence="1">Nucleus</location>
        <location evidence="1">Nucleolus</location>
    </subcellularLocation>
    <subcellularLocation>
        <location evidence="2">Nucleus</location>
        <location evidence="2">Nucleoplasm</location>
    </subcellularLocation>
</comment>
<feature type="compositionally biased region" description="Basic and acidic residues" evidence="10">
    <location>
        <begin position="4599"/>
        <end position="4633"/>
    </location>
</feature>
<dbReference type="PIRSF" id="PIRSF010340">
    <property type="entry name" value="Midasin"/>
    <property type="match status" value="1"/>
</dbReference>
<feature type="compositionally biased region" description="Polar residues" evidence="10">
    <location>
        <begin position="4996"/>
        <end position="5009"/>
    </location>
</feature>
<dbReference type="Pfam" id="PF17867">
    <property type="entry name" value="AAA_lid_7"/>
    <property type="match status" value="3"/>
</dbReference>
<dbReference type="InterPro" id="IPR002035">
    <property type="entry name" value="VWF_A"/>
</dbReference>
<organism evidence="12">
    <name type="scientific">Fopius arisanus</name>
    <dbReference type="NCBI Taxonomy" id="64838"/>
    <lineage>
        <taxon>Eukaryota</taxon>
        <taxon>Metazoa</taxon>
        <taxon>Ecdysozoa</taxon>
        <taxon>Arthropoda</taxon>
        <taxon>Hexapoda</taxon>
        <taxon>Insecta</taxon>
        <taxon>Pterygota</taxon>
        <taxon>Neoptera</taxon>
        <taxon>Endopterygota</taxon>
        <taxon>Hymenoptera</taxon>
        <taxon>Apocrita</taxon>
        <taxon>Ichneumonoidea</taxon>
        <taxon>Braconidae</taxon>
        <taxon>Opiinae</taxon>
        <taxon>Fopius</taxon>
    </lineage>
</organism>
<comment type="similarity">
    <text evidence="3 9">Belongs to the midasin family.</text>
</comment>
<protein>
    <recommendedName>
        <fullName evidence="4 9">Midasin</fullName>
    </recommendedName>
</protein>
<dbReference type="InterPro" id="IPR027417">
    <property type="entry name" value="P-loop_NTPase"/>
</dbReference>
<feature type="compositionally biased region" description="Basic and acidic residues" evidence="10">
    <location>
        <begin position="4484"/>
        <end position="4507"/>
    </location>
</feature>
<dbReference type="FunFam" id="3.40.50.410:FF:000028">
    <property type="entry name" value="Midasin"/>
    <property type="match status" value="1"/>
</dbReference>
<dbReference type="PANTHER" id="PTHR48103:SF2">
    <property type="entry name" value="MIDASIN"/>
    <property type="match status" value="1"/>
</dbReference>
<feature type="compositionally biased region" description="Basic and acidic residues" evidence="10">
    <location>
        <begin position="4758"/>
        <end position="4774"/>
    </location>
</feature>
<dbReference type="PRINTS" id="PR00830">
    <property type="entry name" value="ENDOLAPTASE"/>
</dbReference>
<dbReference type="FunFam" id="3.40.50.300:FF:004102">
    <property type="entry name" value="Uncharacterized protein"/>
    <property type="match status" value="1"/>
</dbReference>
<dbReference type="Pfam" id="PF17865">
    <property type="entry name" value="AAA_lid_5"/>
    <property type="match status" value="1"/>
</dbReference>
<dbReference type="InterPro" id="IPR011704">
    <property type="entry name" value="ATPase_dyneun-rel_AAA"/>
</dbReference>
<dbReference type="GO" id="GO:0005654">
    <property type="term" value="C:nucleoplasm"/>
    <property type="evidence" value="ECO:0007669"/>
    <property type="project" value="UniProtKB-SubCell"/>
</dbReference>
<name>A0A0C9RB85_9HYME</name>
<dbReference type="InterPro" id="IPR012099">
    <property type="entry name" value="Midasin"/>
</dbReference>
<feature type="compositionally biased region" description="Acidic residues" evidence="10">
    <location>
        <begin position="4508"/>
        <end position="4524"/>
    </location>
</feature>
<feature type="compositionally biased region" description="Basic and acidic residues" evidence="10">
    <location>
        <begin position="4937"/>
        <end position="4946"/>
    </location>
</feature>
<evidence type="ECO:0000256" key="7">
    <source>
        <dbReference type="ARBA" id="ARBA00023186"/>
    </source>
</evidence>
<keyword evidence="5 9" id="KW-0547">Nucleotide-binding</keyword>
<feature type="compositionally biased region" description="Basic and acidic residues" evidence="10">
    <location>
        <begin position="4984"/>
        <end position="4994"/>
    </location>
</feature>
<feature type="compositionally biased region" description="Acidic residues" evidence="10">
    <location>
        <begin position="4716"/>
        <end position="4727"/>
    </location>
</feature>
<feature type="compositionally biased region" description="Acidic residues" evidence="10">
    <location>
        <begin position="4740"/>
        <end position="4749"/>
    </location>
</feature>
<dbReference type="SUPFAM" id="SSF53300">
    <property type="entry name" value="vWA-like"/>
    <property type="match status" value="1"/>
</dbReference>
<evidence type="ECO:0000256" key="1">
    <source>
        <dbReference type="ARBA" id="ARBA00004604"/>
    </source>
</evidence>
<feature type="compositionally biased region" description="Acidic residues" evidence="10">
    <location>
        <begin position="4660"/>
        <end position="4691"/>
    </location>
</feature>
<dbReference type="InterPro" id="IPR036465">
    <property type="entry name" value="vWFA_dom_sf"/>
</dbReference>
<keyword evidence="6 9" id="KW-0067">ATP-binding</keyword>
<evidence type="ECO:0000256" key="4">
    <source>
        <dbReference type="ARBA" id="ARBA00017143"/>
    </source>
</evidence>
<feature type="compositionally biased region" description="Basic and acidic residues" evidence="10">
    <location>
        <begin position="4783"/>
        <end position="4809"/>
    </location>
</feature>
<evidence type="ECO:0000256" key="9">
    <source>
        <dbReference type="PIRNR" id="PIRNR010340"/>
    </source>
</evidence>
<evidence type="ECO:0000256" key="2">
    <source>
        <dbReference type="ARBA" id="ARBA00004642"/>
    </source>
</evidence>
<dbReference type="PROSITE" id="PS50234">
    <property type="entry name" value="VWFA"/>
    <property type="match status" value="1"/>
</dbReference>
<keyword evidence="7 9" id="KW-0143">Chaperone</keyword>
<feature type="compositionally biased region" description="Basic and acidic residues" evidence="10">
    <location>
        <begin position="4531"/>
        <end position="4541"/>
    </location>
</feature>
<evidence type="ECO:0000256" key="8">
    <source>
        <dbReference type="ARBA" id="ARBA00023242"/>
    </source>
</evidence>
<dbReference type="InterPro" id="IPR040848">
    <property type="entry name" value="AAA_lid_7"/>
</dbReference>
<dbReference type="SMART" id="SM00382">
    <property type="entry name" value="AAA"/>
    <property type="match status" value="6"/>
</dbReference>
<accession>A0A0C9RB85</accession>
<dbReference type="SUPFAM" id="SSF52540">
    <property type="entry name" value="P-loop containing nucleoside triphosphate hydrolases"/>
    <property type="match status" value="7"/>
</dbReference>
<dbReference type="InterPro" id="IPR048617">
    <property type="entry name" value="MDN1_AAA_lid_4"/>
</dbReference>
<dbReference type="GO" id="GO:0005730">
    <property type="term" value="C:nucleolus"/>
    <property type="evidence" value="ECO:0007669"/>
    <property type="project" value="UniProtKB-SubCell"/>
</dbReference>
<evidence type="ECO:0000313" key="12">
    <source>
        <dbReference type="EMBL" id="JAG75352.1"/>
    </source>
</evidence>
<dbReference type="GO" id="GO:0016887">
    <property type="term" value="F:ATP hydrolysis activity"/>
    <property type="evidence" value="ECO:0007669"/>
    <property type="project" value="InterPro"/>
</dbReference>
<keyword evidence="8 9" id="KW-0539">Nucleus</keyword>
<dbReference type="Pfam" id="PF00092">
    <property type="entry name" value="VWA"/>
    <property type="match status" value="1"/>
</dbReference>
<dbReference type="Gene3D" id="3.40.50.410">
    <property type="entry name" value="von Willebrand factor, type A domain"/>
    <property type="match status" value="1"/>
</dbReference>
<dbReference type="FunFam" id="3.40.50.300:FF:000582">
    <property type="entry name" value="Midasin"/>
    <property type="match status" value="1"/>
</dbReference>
<comment type="function">
    <text evidence="9">Nuclear chaperone required for maturation and nuclear export of pre-60S ribosome subunits.</text>
</comment>
<dbReference type="EMBL" id="GBYB01005585">
    <property type="protein sequence ID" value="JAG75352.1"/>
    <property type="molecule type" value="Transcribed_RNA"/>
</dbReference>
<dbReference type="GO" id="GO:0030687">
    <property type="term" value="C:preribosome, large subunit precursor"/>
    <property type="evidence" value="ECO:0007669"/>
    <property type="project" value="TreeGrafter"/>
</dbReference>
<reference evidence="12" key="1">
    <citation type="submission" date="2015-01" db="EMBL/GenBank/DDBJ databases">
        <title>Transcriptome Assembly of Fopius arisanus.</title>
        <authorList>
            <person name="Geib S."/>
        </authorList>
    </citation>
    <scope>NUCLEOTIDE SEQUENCE</scope>
</reference>
<dbReference type="SMART" id="SM00327">
    <property type="entry name" value="VWA"/>
    <property type="match status" value="1"/>
</dbReference>
<feature type="compositionally biased region" description="Basic and acidic residues" evidence="10">
    <location>
        <begin position="4702"/>
        <end position="4715"/>
    </location>
</feature>
<evidence type="ECO:0000256" key="5">
    <source>
        <dbReference type="ARBA" id="ARBA00022741"/>
    </source>
</evidence>
<feature type="compositionally biased region" description="Basic and acidic residues" evidence="10">
    <location>
        <begin position="4861"/>
        <end position="4885"/>
    </location>
</feature>
<dbReference type="InterPro" id="IPR041190">
    <property type="entry name" value="Midasin_AAA_lid_5"/>
</dbReference>
<dbReference type="GO" id="GO:0000027">
    <property type="term" value="P:ribosomal large subunit assembly"/>
    <property type="evidence" value="ECO:0007669"/>
    <property type="project" value="InterPro"/>
</dbReference>
<feature type="compositionally biased region" description="Acidic residues" evidence="10">
    <location>
        <begin position="4542"/>
        <end position="4568"/>
    </location>
</feature>
<dbReference type="Gene3D" id="3.40.50.300">
    <property type="entry name" value="P-loop containing nucleotide triphosphate hydrolases"/>
    <property type="match status" value="6"/>
</dbReference>
<dbReference type="FunFam" id="3.40.50.300:FF:000764">
    <property type="entry name" value="Midasin"/>
    <property type="match status" value="1"/>
</dbReference>
<dbReference type="Pfam" id="PF07728">
    <property type="entry name" value="AAA_5"/>
    <property type="match status" value="8"/>
</dbReference>
<feature type="compositionally biased region" description="Acidic residues" evidence="10">
    <location>
        <begin position="4634"/>
        <end position="4643"/>
    </location>
</feature>
<dbReference type="GO" id="GO:0000055">
    <property type="term" value="P:ribosomal large subunit export from nucleus"/>
    <property type="evidence" value="ECO:0007669"/>
    <property type="project" value="TreeGrafter"/>
</dbReference>
<dbReference type="CDD" id="cd00009">
    <property type="entry name" value="AAA"/>
    <property type="match status" value="3"/>
</dbReference>
<evidence type="ECO:0000256" key="6">
    <source>
        <dbReference type="ARBA" id="ARBA00022840"/>
    </source>
</evidence>
<dbReference type="InterPro" id="IPR003593">
    <property type="entry name" value="AAA+_ATPase"/>
</dbReference>
<evidence type="ECO:0000256" key="10">
    <source>
        <dbReference type="SAM" id="MobiDB-lite"/>
    </source>
</evidence>
<dbReference type="CDD" id="cd01460">
    <property type="entry name" value="vWA_midasin"/>
    <property type="match status" value="1"/>
</dbReference>
<dbReference type="GO" id="GO:0005524">
    <property type="term" value="F:ATP binding"/>
    <property type="evidence" value="ECO:0007669"/>
    <property type="project" value="UniProtKB-KW"/>
</dbReference>
<proteinExistence type="inferred from homology"/>
<dbReference type="PANTHER" id="PTHR48103">
    <property type="entry name" value="MIDASIN-RELATED"/>
    <property type="match status" value="1"/>
</dbReference>
<evidence type="ECO:0000256" key="3">
    <source>
        <dbReference type="ARBA" id="ARBA00007188"/>
    </source>
</evidence>
<feature type="domain" description="VWFA" evidence="11">
    <location>
        <begin position="5141"/>
        <end position="5333"/>
    </location>
</feature>
<sequence>MLRDDIQKYLDQIPDVKDQEQLKKFIDQKKVTKNDRQEVLHILCVHLATNSRSMEVIPECLPHFFPIILAMAVPSESSGSSLKTGTSLSHERKCVLLSKLLKAHPDVLGHTLHYFDTHPAPFEGLSENPETSVKRSRLDTSTCIRETFAEPSDREVLEATYRIFQAFPTHFKRKWKWSKIYHYLDHKNIDVRYIVVKCLGLVLEMSEETTNSWLEKLNLNNSSGTSKSALRPGVPAPRLSLEDYDVSEVGECLMDSSSLVSMAGVLLPILKREKSSEALSLVPVPSMELNLRSLSLGVASRKAVCLQGPVGCGKTALVEYLARKTGRGPSDIIKVQLGDQTDSKMLLGTYRCTDIPGEFVWQAGILTQAVMSGKWLLLEDIDSATLDVASVLSSLMETAALSVPGYRDTVYAKSGFQLFLTQRLIPTMTGTSRHSSGASGLLEKHWLCVHVEPLSKEELITVVQTLFPQLSTVATKIVNVFLLCSSGNHEAENDNPLRTTGRLISTRDLIKWCTRAIVDFDVSSPDSALKVLQDAIDVFCCSVPDSALRLELAINICNTLGIVSTRAEYFSNSHKPSVTLTAETFVAGRAKIYRKKAQAVQLDQNRVNFSFTRLSASLLERVTSCVAHKEPVLLVGETGTGKTCSVQFLARSTGHKLIVINMNQQSESADLLGGYKPVDISLLITPIREEFEILFRSFFAMEPNKKFLSHVAGSYRDGKWKTLVTLMAHSAAAAVARLKSGSSRKCSSPGKRAREASRERSTLEQDAELLVRWRRLAVKLEKLKTQVKTEFSLAFAFIEGSLVRALQEGHWVLLDEINLASSETLECLSGLLEGSSGSISLLERGDNESVRRHPDFTMFACMNPATDVGKKELPVGLRNRFTEFYVDELTEKTDLQLLVSSYLYDLNLPSSKVESIVKFYLNVRDKAMQSLNDGTGHKPNFSLRTLCRALTVAAHNPCGNVLRSLYEAFNLSFLTQLDPNSYPVVQGLIAQMILDKGTMKSILATPIPKPKGDSEEYINFEGYWVVRGSLEPERPGNYILTSSVRRNLKDLVRIVSIGKMPVLLQGDTSVGKTSLITYLAKSSGHVCVRINNHEHTDLQEYVGSYVASDSGKLVFKEGVLVEAMRKGYWIILDELNLAPSDVLEALNRVLDDNRELFIPETQQTVKAHSNFMLFATQNPPGVYGGRKLLSRAFRNRFVELHFDEIPPAELQVILHERCHMPESYCKQIINVMTDLQMRRKSTSAFSGKHGFITLRDLFRWGERYRLAGDVGEGFYDWSQHLADEGYLVLAAKVRKPEEAEEIRQVIKKHMNRDVEPMNLFTLSNNTSTVTKAILESLEKEQIDDFSHVIWTYHMRRMAVLVTKSCQFKEPVLLVGETGGGKTTVCQLVAAMLSKHLWSVNCHMHTESSDFLGNLRPVRNHTDNNDKLFEWVDGPLVIAMRAGDIFLADEISLADDSVLERLNSLLEPERSLLIAEKGTDSSIESDKLKSLITAHANFCFIGTMNPGGDYGKKELSPALRNRFTEIWCEGCTNNDDLLAIIKHNLRRRTNVDDLTVARAMIEFLEWLKSSDVGRRFSVSIRDALTWVYFMNAALSLATSEAYYHGACLTYIDSLGSGVTGSESQEKLETFRKNAVIFLNHQIQLNFQTDELSIGGESRKESERFFGVNPFYIAVGPSGKSEDVGFTFTPPTTKANALKVLRALQLKKPVLLEGSPGVGKTSLVSAIAKASGHSLVRINLSDQTDISDLFGADLPLEGGKGGQFAWKDGPFLRALRAGHWILLDELNLASQSVLEGLNACLDHRGEVYIPELGKTFTVGCGTKIFGCQNPLRQGGGRRGLPKSFLNRFIQVFVDPLSDDDLRIIARCQFPRLEEEFIEKIVEFNSMVSSEAGRDWGHNGAPWEMNLRDITRLCELIETYRQRSSLDESLLEAVVLIYSQRFRGLFDRENVGRIFQRIFGGEVSSFWNQRQPLMNVTDEHVFFDNVAVQRTHKAQFEGNNLLVLREQMMILKALAYCVNMQWMPILVGPSGSGKSSVVRVLAQISGQRLRSIVVNSAMDTTEILGGFEQTDYNRHLEQLISDTEDVLIAFITENLGNQPKDTLADLHGQLEIVKGLSNDGSTAAKTQVAEIDIFLQRIEKLLQLISMMKGLQSTGTTDLTRIETKLANLAAVVREDKCLNAGGKFEWVDSVLVKCLRDGTWLLVDQVNLCSPAVLDRLNGLLEPNGVLTIGERGIDQSGNVNTVKPHPNFRLFLTMDPNYGEISRAMRNRGVEIYLLPRGTSHDLNFLDMKSQLQAQGIIQNTHQNALINLNQTIWASQLVRKSGGNQVLQAASLISQQVNRGFPVETAFKTACENVYIKAQNIHDPQTSQRLKQLIGSSIAAQNLRERKPGYLDPSEMTPQTMEFLENARLSLMKQQGTNMKAICTKYDEWQKRHKTKHLLTNFLDESYYPKSKPHETEAPITEDVFLHFVVNFFEHASVEDFHMRYDFLITRHSSILGKHRHLAEKLNDLKKIINTAAEGLVSRSLPWHPLTSPCSFTPDQVQLALKISLMAHIKICLVGPDTSKPQKNDLDQITIEDYSRAHEHLNVFSHNFSVPMMEFAATVKVLSEWIEIYILHAIKNLTYRSCIDLRRHFVRLKRFYDQGKVVLYMRREDPEKETIDKIERTLEMHCRWMVKFVIKTMNESLQVEDEKVHEYLKTLKLTVNKLVGNIEDENTGFQRLSEVIRKNMNFLPPFKSAEIISINDRFQRVLTELTPVANVSGSSLHSRLRLMMIQMKECAELRVSLIKTWRDINISQSPEETSDVISDVEVICTDRKLSLDTNEKISLALEYFLTSRTERELSEAAMKIQLWPIYEYLFLLMTNKLHRLLCEKMINPGRSQMPRELFTNFAGVASIPISLLAVLDTIYVGGRKLEYSLMSELFCQLRSFRDSSLVCRDPEAVLNLSGVSRDDIDFVNLPDYHQTDSNSLLQPTLVILLSSLILNKTDSKKDIAVIKTATLGSCKDKTNQLKMLNEVVWRNSGAINSGEYQFLRNDVQALVGYVTNYLKIIEDIGDETAGKIILSPMNFKLAIGLRYKVEYFQPLMEFRDFLKDSEDRALESYTANELGMKWAQLGVHQIFFFTLLNVIDPVEKIDHKIEFTEECIKDLENMVYSIRFDGMILGDCPETHDPRVMEAQKALDKLYIKRTELLKARGYRAPNAKYMKLSETLRDFRQAFLEPNVILIPLESLCNLLSNSSTMDDQKFMTIVDEAIKRLEGHDRSLQEFSARLRYKFFTNYRDLVQPIQTALAYVHHGMKMVIDESTRLVAERKLSFHFSSSAENFFHNIVRFPTVGHKQENLLQLIDLCTRKSTREFIDSNIEARGLGPGVGMMEIFNTLKNSLSELYNYTSLNGRVTPEIWKVLEKILLKIVLIWQKKEIEGERKKEQEDSLYKHKTQSLGEVPTEEEEINLELHRLFPSHREDDFEGIEGEATLETMNSQAKESRSDGECIFEHLFTDEDIHEVYKIHSKLVQHFVRAPWLKPSDINPKRTYIEPLLERFRTFNTLLPNAQAALSSELSTNLHMSFNILTSVAACNSQGENFLEDFSFNVKPYDFYRSQNIEVVKECLPTLEGILNRVNSLLNQWPEHPTLSSIRTIVIRINSFSIDSPVSRFLTGLELLLIKMREWEENAHSGVSLVEHSTCLIQQIIEWRKLELKCWRSCLETAFERLKAKTSKWWFLLFRVIQSYLNKQETQKSASVENEEITSKKLIERLENFMSQSPLVEFQARLDLLYTFHCHICCVEPGLERDELLAIFWNVHNYYSQFIKEVEARISSLKSPIEKKLKDFVKIARWNDINYWSVKETVEKTHRTLCKFIKEYESGLKQNVAVCLLVKPSNYDLESSRGEWDRPSDRDYTIDPKDFVTRLVPNERALQVQNDLINRSVNLFIKSKGLCEETIAKSNYPSLRSELEQFIEDSMAHAITLKSLDVDRTLPQTKQKSHAKSILQQKKMALADYFKTLTTFGMSYRKGLLVLKNRPDDIIDFTLPPVEVFSAFEYLNQSADSLEKIDQQMLAQWDSCQSYFYKSLIKLNALNSAFRVQTNLGVPDMERCSGFSNHLMLLVNNEKRTLADNFVSFLTLKEYVADLMRVDIGDDDLPLHDEISVCSLSLKDLLLFLRINIEQLGIYIHSCPRGDLTDENEILLLHVHDDRPINHVRKDDDIWRSADSMLKGCEDIVIKEMNNFEKVFTRFSQSLLRTPIHYNSLRICRQSLHKISDIISSFGALFPSDHPVLKTILYMKTRINKWSVCFEKLKLTPNSKFNPEDDRMIDFCNNAEDLMKTVLLVIQNKYKDISTNGDTLNKNAALERREDEKSKLQENGLREKLIESLEKDVINLRLREVNEKLERLLKLNRKLEPLPSQSNIIWQRILPLLSQYLLLSQFYLHEQVALFRTSCKFLYIQLNVFLDLATNGFCVPKDLDFDGAEADEDGEQRDSDKGGMGLTEGEGKKDVSDRLESEDQLEDARPAGEEDESKEDKDCQEEENGIDMSENFDSKLQDLEKPEGEDDDEEKEDDEDLDKEMGDTEEGTEQLDKEIWGDDQEEEEGSEPKESDEQGSGEQLGDKEMSAKDDTTKNSTDEKQNHENCAGDEHKEEINEMNEPDVNDDQINPYHGNQEPLPEPEAMDLPEDLNLDEGEGKEDNGEGEENPFDIDEMKEAMPPSEAESEKPQDEEKKDETGENQDDSGDEESPSTSDPQVKDLENNEENEENSEDGSKQAPDGSKEIDPSPEETEKSPEEQVAPSVDDASKETDATQDQKTDGSHDKVPDKENQNEDQESSMTENNQDGGEDKGTGQAQSEEPEHGHAGISAQTTPVQRQDMQQKQQEKRKNPGESDDKRAIVDNVQPDKKKQRMIQSREDSSRGDDDDEGEESKDGDIDMCKHVKEAERYDNYATDAATEEQAKKQKAADADDPEKNEEEMEVDMHEDEIIEEEKQGATQNPEETPQSEERKDREKSKTSSKGQTVEESQMETQVEVEGEIIGTVSVQRAAESTFYTNLMEESLTRIEEKRREIEGMLSEWKSIPTTKEALAAWNSLCAMTESSARDLSEKLRLVLEPTQASRLKGDYRTGKRINMRKIIPYIASQFRKDKIWMRRTKPSKRDYQIVLALDDSSSMADNHSKELAFESLALISKALGYLEVGELSVLSFGESPKLLHPLGAPFTEDCGSRLIQDMQFNQKNTKIAELVDFTVDMFEQQSKTTDNAKLLIILSDGRGISSDGLNKVVRGVRRAQLKDIFLIFIIVENPNGRDSILDIRNAIFEDGKVVFHPYLDSFPFPFYMILKDINALPGVLSDALRQWFEVVGKIDA</sequence>
<feature type="compositionally biased region" description="Basic and acidic residues" evidence="10">
    <location>
        <begin position="4909"/>
        <end position="4927"/>
    </location>
</feature>
<dbReference type="Pfam" id="PF21108">
    <property type="entry name" value="MDN1_4th"/>
    <property type="match status" value="1"/>
</dbReference>
<gene>
    <name evidence="12" type="primary">MDN1</name>
    <name evidence="12" type="ORF">g.64242</name>
</gene>
<dbReference type="FunFam" id="3.40.50.300:FF:000142">
    <property type="entry name" value="Midasin"/>
    <property type="match status" value="1"/>
</dbReference>
<feature type="compositionally biased region" description="Acidic residues" evidence="10">
    <location>
        <begin position="4947"/>
        <end position="4968"/>
    </location>
</feature>